<dbReference type="EMBL" id="JABKAV010000021">
    <property type="protein sequence ID" value="NVO85106.1"/>
    <property type="molecule type" value="Genomic_DNA"/>
</dbReference>
<evidence type="ECO:0000259" key="1">
    <source>
        <dbReference type="Pfam" id="PF13021"/>
    </source>
</evidence>
<evidence type="ECO:0000313" key="3">
    <source>
        <dbReference type="Proteomes" id="UP000626554"/>
    </source>
</evidence>
<evidence type="ECO:0000313" key="2">
    <source>
        <dbReference type="EMBL" id="NVO85106.1"/>
    </source>
</evidence>
<keyword evidence="3" id="KW-1185">Reference proteome</keyword>
<dbReference type="Proteomes" id="UP000626554">
    <property type="component" value="Unassembled WGS sequence"/>
</dbReference>
<sequence length="125" mass="14684">MKVSKQEAEFQRLANRTRFADTRQLVRFTVQRLAAHIPHQQILQAISHQDFPGRSPQLQDDIFFLNLRSKLILQMYDDRGLDLIGPDVETIQPLYQNYNDWILDYDRAAIDTLFATEPLLKPNQD</sequence>
<dbReference type="Pfam" id="PF13021">
    <property type="entry name" value="DUF3885"/>
    <property type="match status" value="1"/>
</dbReference>
<gene>
    <name evidence="2" type="ORF">HW556_09460</name>
</gene>
<accession>A0ABX2Q3U0</accession>
<organism evidence="2 3">
    <name type="scientific">Hymenobacter terrestris</name>
    <dbReference type="NCBI Taxonomy" id="2748310"/>
    <lineage>
        <taxon>Bacteria</taxon>
        <taxon>Pseudomonadati</taxon>
        <taxon>Bacteroidota</taxon>
        <taxon>Cytophagia</taxon>
        <taxon>Cytophagales</taxon>
        <taxon>Hymenobacteraceae</taxon>
        <taxon>Hymenobacter</taxon>
    </lineage>
</organism>
<proteinExistence type="predicted"/>
<feature type="domain" description="DUF3885" evidence="1">
    <location>
        <begin position="21"/>
        <end position="106"/>
    </location>
</feature>
<protein>
    <submittedName>
        <fullName evidence="2">DUF3885 domain-containing protein</fullName>
    </submittedName>
</protein>
<dbReference type="InterPro" id="IPR024976">
    <property type="entry name" value="DUF3885"/>
</dbReference>
<dbReference type="RefSeq" id="WP_176899774.1">
    <property type="nucleotide sequence ID" value="NZ_JABKAV010000021.1"/>
</dbReference>
<name>A0ABX2Q3U0_9BACT</name>
<comment type="caution">
    <text evidence="2">The sequence shown here is derived from an EMBL/GenBank/DDBJ whole genome shotgun (WGS) entry which is preliminary data.</text>
</comment>
<reference evidence="2 3" key="1">
    <citation type="submission" date="2020-05" db="EMBL/GenBank/DDBJ databases">
        <title>Hymenobacter terrestris sp. nov. and Hymenobacter lapidiphilus sp. nov., isolated from regoliths in Antarctica.</title>
        <authorList>
            <person name="Sedlacek I."/>
            <person name="Pantucek R."/>
            <person name="Zeman M."/>
            <person name="Holochova P."/>
            <person name="Kralova S."/>
            <person name="Stankova E."/>
            <person name="Sedo O."/>
            <person name="Micenkova L."/>
            <person name="Svec P."/>
            <person name="Gupta V."/>
            <person name="Sood U."/>
            <person name="Korpole U.S."/>
            <person name="Lal R."/>
        </authorList>
    </citation>
    <scope>NUCLEOTIDE SEQUENCE [LARGE SCALE GENOMIC DNA]</scope>
    <source>
        <strain evidence="2 3">P5252</strain>
    </source>
</reference>